<evidence type="ECO:0000256" key="4">
    <source>
        <dbReference type="ARBA" id="ARBA00012874"/>
    </source>
</evidence>
<dbReference type="GO" id="GO:0046416">
    <property type="term" value="P:D-amino acid metabolic process"/>
    <property type="evidence" value="ECO:0007669"/>
    <property type="project" value="InterPro"/>
</dbReference>
<evidence type="ECO:0000256" key="8">
    <source>
        <dbReference type="ARBA" id="ARBA00022898"/>
    </source>
</evidence>
<dbReference type="InterPro" id="IPR018300">
    <property type="entry name" value="Aminotrans_IV_CS"/>
</dbReference>
<dbReference type="PROSITE" id="PS00770">
    <property type="entry name" value="AA_TRANSFER_CLASS_4"/>
    <property type="match status" value="1"/>
</dbReference>
<dbReference type="GO" id="GO:0005829">
    <property type="term" value="C:cytosol"/>
    <property type="evidence" value="ECO:0007669"/>
    <property type="project" value="TreeGrafter"/>
</dbReference>
<dbReference type="InterPro" id="IPR001544">
    <property type="entry name" value="Aminotrans_IV"/>
</dbReference>
<dbReference type="GO" id="GO:0030170">
    <property type="term" value="F:pyridoxal phosphate binding"/>
    <property type="evidence" value="ECO:0007669"/>
    <property type="project" value="InterPro"/>
</dbReference>
<evidence type="ECO:0000256" key="5">
    <source>
        <dbReference type="ARBA" id="ARBA00021779"/>
    </source>
</evidence>
<dbReference type="GO" id="GO:0046394">
    <property type="term" value="P:carboxylic acid biosynthetic process"/>
    <property type="evidence" value="ECO:0007669"/>
    <property type="project" value="UniProtKB-ARBA"/>
</dbReference>
<dbReference type="InterPro" id="IPR036038">
    <property type="entry name" value="Aminotransferase-like"/>
</dbReference>
<accession>A0A931AQL8</accession>
<dbReference type="GO" id="GO:0047810">
    <property type="term" value="F:D-alanine-2-oxoglutarate aminotransferase activity"/>
    <property type="evidence" value="ECO:0007669"/>
    <property type="project" value="UniProtKB-EC"/>
</dbReference>
<comment type="similarity">
    <text evidence="2 10">Belongs to the class-IV pyridoxal-phosphate-dependent aminotransferase family.</text>
</comment>
<dbReference type="Pfam" id="PF01063">
    <property type="entry name" value="Aminotran_4"/>
    <property type="match status" value="1"/>
</dbReference>
<dbReference type="PANTHER" id="PTHR42743">
    <property type="entry name" value="AMINO-ACID AMINOTRANSFERASE"/>
    <property type="match status" value="1"/>
</dbReference>
<evidence type="ECO:0000256" key="2">
    <source>
        <dbReference type="ARBA" id="ARBA00009320"/>
    </source>
</evidence>
<dbReference type="FunFam" id="3.20.10.10:FF:000002">
    <property type="entry name" value="D-alanine aminotransferase"/>
    <property type="match status" value="1"/>
</dbReference>
<dbReference type="SUPFAM" id="SSF56752">
    <property type="entry name" value="D-aminoacid aminotransferase-like PLP-dependent enzymes"/>
    <property type="match status" value="1"/>
</dbReference>
<dbReference type="Proteomes" id="UP000621436">
    <property type="component" value="Unassembled WGS sequence"/>
</dbReference>
<comment type="function">
    <text evidence="12">Acts on the D-isomers of alanine, leucine, aspartate, glutamate, aminobutyrate, norvaline and asparagine. The enzyme transfers an amino group from a substrate D-amino acid to the pyridoxal phosphate cofactor to form pyridoxamine and an alpha-keto acid in the first half-reaction.</text>
</comment>
<comment type="cofactor">
    <cofactor evidence="1 11">
        <name>pyridoxal 5'-phosphate</name>
        <dbReference type="ChEBI" id="CHEBI:597326"/>
    </cofactor>
</comment>
<evidence type="ECO:0000256" key="6">
    <source>
        <dbReference type="ARBA" id="ARBA00022576"/>
    </source>
</evidence>
<evidence type="ECO:0000256" key="12">
    <source>
        <dbReference type="RuleBase" id="RU004520"/>
    </source>
</evidence>
<evidence type="ECO:0000313" key="14">
    <source>
        <dbReference type="Proteomes" id="UP000621436"/>
    </source>
</evidence>
<evidence type="ECO:0000256" key="7">
    <source>
        <dbReference type="ARBA" id="ARBA00022679"/>
    </source>
</evidence>
<dbReference type="EC" id="2.6.1.21" evidence="4 12"/>
<gene>
    <name evidence="13" type="primary">dat</name>
    <name evidence="13" type="ORF">I0Q91_08895</name>
</gene>
<evidence type="ECO:0000256" key="11">
    <source>
        <dbReference type="RuleBase" id="RU004516"/>
    </source>
</evidence>
<comment type="subunit">
    <text evidence="3">Homodimer.</text>
</comment>
<dbReference type="AlphaFoldDB" id="A0A931AQL8"/>
<evidence type="ECO:0000256" key="9">
    <source>
        <dbReference type="ARBA" id="ARBA00047911"/>
    </source>
</evidence>
<dbReference type="EMBL" id="JADPIE010000004">
    <property type="protein sequence ID" value="MBF8437193.1"/>
    <property type="molecule type" value="Genomic_DNA"/>
</dbReference>
<dbReference type="InterPro" id="IPR005784">
    <property type="entry name" value="D_amino_transT"/>
</dbReference>
<dbReference type="InterPro" id="IPR043131">
    <property type="entry name" value="BCAT-like_N"/>
</dbReference>
<evidence type="ECO:0000256" key="3">
    <source>
        <dbReference type="ARBA" id="ARBA00011738"/>
    </source>
</evidence>
<dbReference type="PANTHER" id="PTHR42743:SF10">
    <property type="entry name" value="D-ALANINE AMINOTRANSFERASE"/>
    <property type="match status" value="1"/>
</dbReference>
<dbReference type="NCBIfam" id="TIGR01121">
    <property type="entry name" value="D_amino_aminoT"/>
    <property type="match status" value="1"/>
</dbReference>
<proteinExistence type="inferred from homology"/>
<dbReference type="InterPro" id="IPR050571">
    <property type="entry name" value="Class-IV_PLP-Dep_Aminotrnsfr"/>
</dbReference>
<dbReference type="Gene3D" id="3.20.10.10">
    <property type="entry name" value="D-amino Acid Aminotransferase, subunit A, domain 2"/>
    <property type="match status" value="1"/>
</dbReference>
<organism evidence="13 14">
    <name type="scientific">Halonatronomonas betaini</name>
    <dbReference type="NCBI Taxonomy" id="2778430"/>
    <lineage>
        <taxon>Bacteria</taxon>
        <taxon>Bacillati</taxon>
        <taxon>Bacillota</taxon>
        <taxon>Clostridia</taxon>
        <taxon>Halanaerobiales</taxon>
        <taxon>Halarsenatibacteraceae</taxon>
        <taxon>Halonatronomonas</taxon>
    </lineage>
</organism>
<keyword evidence="7 13" id="KW-0808">Transferase</keyword>
<evidence type="ECO:0000256" key="10">
    <source>
        <dbReference type="RuleBase" id="RU004106"/>
    </source>
</evidence>
<keyword evidence="14" id="KW-1185">Reference proteome</keyword>
<reference evidence="13" key="1">
    <citation type="submission" date="2020-11" db="EMBL/GenBank/DDBJ databases">
        <title>Halonatronomonas betainensis gen. nov., sp. nov. a novel haloalkaliphilic representative of the family Halanaerobiacae capable of betaine degradation.</title>
        <authorList>
            <person name="Boltyanskaya Y."/>
            <person name="Kevbrin V."/>
            <person name="Detkova E."/>
            <person name="Grouzdev D.S."/>
            <person name="Koziaeva V."/>
            <person name="Zhilina T."/>
        </authorList>
    </citation>
    <scope>NUCLEOTIDE SEQUENCE</scope>
    <source>
        <strain evidence="13">Z-7014</strain>
    </source>
</reference>
<dbReference type="Gene3D" id="3.30.470.10">
    <property type="match status" value="1"/>
</dbReference>
<dbReference type="RefSeq" id="WP_270454155.1">
    <property type="nucleotide sequence ID" value="NZ_JADPIE010000004.1"/>
</dbReference>
<comment type="caution">
    <text evidence="13">The sequence shown here is derived from an EMBL/GenBank/DDBJ whole genome shotgun (WGS) entry which is preliminary data.</text>
</comment>
<keyword evidence="8 11" id="KW-0663">Pyridoxal phosphate</keyword>
<sequence>MTDKIYYNGNIIKREDAKVDIEDRGYQFADGVYEVVAFYQGEPFTLEEHMERLVFSAGEIDIETPSAETLIKEAKNYMQETGYADRNAKLYVQVSRGVASRSHAYPDGLEPVIIMKAGPLNPNPEEYFQEGVKIITLPDERWSRCYIKSIALLPNILAKKKAKQADAYEAVMSRDGFITEGSSSNIFIVEDDTIITPPATNYILNGITRQTVIDRLAPELGYEVIEESIPYYTLLKAEQVFLTGTTTEIMPVVQINDKVVGDGKVGAETKEIFKAFRELTGFVRGK</sequence>
<evidence type="ECO:0000313" key="13">
    <source>
        <dbReference type="EMBL" id="MBF8437193.1"/>
    </source>
</evidence>
<dbReference type="GO" id="GO:0008652">
    <property type="term" value="P:amino acid biosynthetic process"/>
    <property type="evidence" value="ECO:0007669"/>
    <property type="project" value="UniProtKB-ARBA"/>
</dbReference>
<name>A0A931AQL8_9FIRM</name>
<keyword evidence="6 13" id="KW-0032">Aminotransferase</keyword>
<protein>
    <recommendedName>
        <fullName evidence="5 12">D-alanine aminotransferase</fullName>
        <ecNumber evidence="4 12">2.6.1.21</ecNumber>
    </recommendedName>
</protein>
<evidence type="ECO:0000256" key="1">
    <source>
        <dbReference type="ARBA" id="ARBA00001933"/>
    </source>
</evidence>
<dbReference type="InterPro" id="IPR043132">
    <property type="entry name" value="BCAT-like_C"/>
</dbReference>
<comment type="catalytic activity">
    <reaction evidence="9 12">
        <text>D-alanine + 2-oxoglutarate = D-glutamate + pyruvate</text>
        <dbReference type="Rhea" id="RHEA:15869"/>
        <dbReference type="ChEBI" id="CHEBI:15361"/>
        <dbReference type="ChEBI" id="CHEBI:16810"/>
        <dbReference type="ChEBI" id="CHEBI:29986"/>
        <dbReference type="ChEBI" id="CHEBI:57416"/>
        <dbReference type="EC" id="2.6.1.21"/>
    </reaction>
</comment>